<evidence type="ECO:0000256" key="2">
    <source>
        <dbReference type="ARBA" id="ARBA00022448"/>
    </source>
</evidence>
<dbReference type="PROSITE" id="PS50928">
    <property type="entry name" value="ABC_TM1"/>
    <property type="match status" value="1"/>
</dbReference>
<feature type="transmembrane region" description="Helical" evidence="7">
    <location>
        <begin position="12"/>
        <end position="30"/>
    </location>
</feature>
<keyword evidence="6 7" id="KW-0472">Membrane</keyword>
<dbReference type="Gene3D" id="1.10.3720.10">
    <property type="entry name" value="MetI-like"/>
    <property type="match status" value="1"/>
</dbReference>
<name>A0A2S5G9N7_9BACL</name>
<dbReference type="InterPro" id="IPR045621">
    <property type="entry name" value="BPD_transp_1_N"/>
</dbReference>
<keyword evidence="4 7" id="KW-0812">Transmembrane</keyword>
<gene>
    <name evidence="9" type="ORF">C4B60_14390</name>
</gene>
<keyword evidence="2 7" id="KW-0813">Transport</keyword>
<dbReference type="AlphaFoldDB" id="A0A2S5G9N7"/>
<keyword evidence="5 7" id="KW-1133">Transmembrane helix</keyword>
<comment type="caution">
    <text evidence="9">The sequence shown here is derived from an EMBL/GenBank/DDBJ whole genome shotgun (WGS) entry which is preliminary data.</text>
</comment>
<feature type="domain" description="ABC transmembrane type-1" evidence="8">
    <location>
        <begin position="95"/>
        <end position="301"/>
    </location>
</feature>
<feature type="transmembrane region" description="Helical" evidence="7">
    <location>
        <begin position="178"/>
        <end position="198"/>
    </location>
</feature>
<dbReference type="PANTHER" id="PTHR43163">
    <property type="entry name" value="DIPEPTIDE TRANSPORT SYSTEM PERMEASE PROTEIN DPPB-RELATED"/>
    <property type="match status" value="1"/>
</dbReference>
<dbReference type="CDD" id="cd06261">
    <property type="entry name" value="TM_PBP2"/>
    <property type="match status" value="1"/>
</dbReference>
<feature type="transmembrane region" description="Helical" evidence="7">
    <location>
        <begin position="282"/>
        <end position="301"/>
    </location>
</feature>
<dbReference type="InterPro" id="IPR000515">
    <property type="entry name" value="MetI-like"/>
</dbReference>
<dbReference type="Pfam" id="PF19300">
    <property type="entry name" value="BPD_transp_1_N"/>
    <property type="match status" value="1"/>
</dbReference>
<accession>A0A2S5G9N7</accession>
<feature type="transmembrane region" description="Helical" evidence="7">
    <location>
        <begin position="134"/>
        <end position="158"/>
    </location>
</feature>
<feature type="transmembrane region" description="Helical" evidence="7">
    <location>
        <begin position="236"/>
        <end position="262"/>
    </location>
</feature>
<evidence type="ECO:0000256" key="5">
    <source>
        <dbReference type="ARBA" id="ARBA00022989"/>
    </source>
</evidence>
<organism evidence="9 10">
    <name type="scientific">Jeotgalibacillus proteolyticus</name>
    <dbReference type="NCBI Taxonomy" id="2082395"/>
    <lineage>
        <taxon>Bacteria</taxon>
        <taxon>Bacillati</taxon>
        <taxon>Bacillota</taxon>
        <taxon>Bacilli</taxon>
        <taxon>Bacillales</taxon>
        <taxon>Caryophanaceae</taxon>
        <taxon>Jeotgalibacillus</taxon>
    </lineage>
</organism>
<dbReference type="Pfam" id="PF00528">
    <property type="entry name" value="BPD_transp_1"/>
    <property type="match status" value="1"/>
</dbReference>
<evidence type="ECO:0000313" key="10">
    <source>
        <dbReference type="Proteomes" id="UP000239047"/>
    </source>
</evidence>
<reference evidence="9 10" key="1">
    <citation type="submission" date="2018-02" db="EMBL/GenBank/DDBJ databases">
        <title>Jeotgalibacillus proteolyticum sp. nov. a protease producing bacterium isolated from ocean sediments of Laizhou Bay.</title>
        <authorList>
            <person name="Li Y."/>
        </authorList>
    </citation>
    <scope>NUCLEOTIDE SEQUENCE [LARGE SCALE GENOMIC DNA]</scope>
    <source>
        <strain evidence="9 10">22-7</strain>
    </source>
</reference>
<dbReference type="InterPro" id="IPR035906">
    <property type="entry name" value="MetI-like_sf"/>
</dbReference>
<dbReference type="GO" id="GO:0005886">
    <property type="term" value="C:plasma membrane"/>
    <property type="evidence" value="ECO:0007669"/>
    <property type="project" value="UniProtKB-SubCell"/>
</dbReference>
<dbReference type="EMBL" id="PREZ01000005">
    <property type="protein sequence ID" value="PPA69727.1"/>
    <property type="molecule type" value="Genomic_DNA"/>
</dbReference>
<dbReference type="RefSeq" id="WP_104058719.1">
    <property type="nucleotide sequence ID" value="NZ_PREZ01000005.1"/>
</dbReference>
<dbReference type="Proteomes" id="UP000239047">
    <property type="component" value="Unassembled WGS sequence"/>
</dbReference>
<comment type="subcellular location">
    <subcellularLocation>
        <location evidence="1 7">Cell membrane</location>
        <topology evidence="1 7">Multi-pass membrane protein</topology>
    </subcellularLocation>
</comment>
<sequence>MTKFIIRRLIQTIPVLLGVTILVFSLMHLIPGDPAQIIAGESAPERQVEQIRERLGLNDPLHVQYGKFLGNIVTGDLGQSVRSSRPVADEIGTRFWVTVELAVYSTIVSVFLGLIAGIISAVRHYTVLDVVIMIVALFGLSMPNFWLGLMLIQYFSIGNWMPDWMSFMQMRASGWGDSWKQVVLPVITLGTAGAAIIARMTRSSMLEVIGQDYIRTARAKGVKERIVIYRHALKNALIPVVTVVGLEFGALLGGTVLTETIFAINGMGRLTIDAIRTRDFPVVQGTVLVISLLFVFVNLLVDISYRFLNKRIELD</sequence>
<keyword evidence="3" id="KW-1003">Cell membrane</keyword>
<dbReference type="OrthoDB" id="401349at2"/>
<proteinExistence type="inferred from homology"/>
<feature type="transmembrane region" description="Helical" evidence="7">
    <location>
        <begin position="101"/>
        <end position="122"/>
    </location>
</feature>
<keyword evidence="10" id="KW-1185">Reference proteome</keyword>
<evidence type="ECO:0000256" key="4">
    <source>
        <dbReference type="ARBA" id="ARBA00022692"/>
    </source>
</evidence>
<evidence type="ECO:0000256" key="1">
    <source>
        <dbReference type="ARBA" id="ARBA00004651"/>
    </source>
</evidence>
<comment type="similarity">
    <text evidence="7">Belongs to the binding-protein-dependent transport system permease family.</text>
</comment>
<evidence type="ECO:0000313" key="9">
    <source>
        <dbReference type="EMBL" id="PPA69727.1"/>
    </source>
</evidence>
<dbReference type="PANTHER" id="PTHR43163:SF6">
    <property type="entry name" value="DIPEPTIDE TRANSPORT SYSTEM PERMEASE PROTEIN DPPB-RELATED"/>
    <property type="match status" value="1"/>
</dbReference>
<protein>
    <submittedName>
        <fullName evidence="9">Peptide ABC transporter permease</fullName>
    </submittedName>
</protein>
<dbReference type="GO" id="GO:0055085">
    <property type="term" value="P:transmembrane transport"/>
    <property type="evidence" value="ECO:0007669"/>
    <property type="project" value="InterPro"/>
</dbReference>
<evidence type="ECO:0000256" key="3">
    <source>
        <dbReference type="ARBA" id="ARBA00022475"/>
    </source>
</evidence>
<dbReference type="SUPFAM" id="SSF161098">
    <property type="entry name" value="MetI-like"/>
    <property type="match status" value="1"/>
</dbReference>
<evidence type="ECO:0000256" key="6">
    <source>
        <dbReference type="ARBA" id="ARBA00023136"/>
    </source>
</evidence>
<evidence type="ECO:0000256" key="7">
    <source>
        <dbReference type="RuleBase" id="RU363032"/>
    </source>
</evidence>
<evidence type="ECO:0000259" key="8">
    <source>
        <dbReference type="PROSITE" id="PS50928"/>
    </source>
</evidence>